<comment type="caution">
    <text evidence="2">The sequence shown here is derived from an EMBL/GenBank/DDBJ whole genome shotgun (WGS) entry which is preliminary data.</text>
</comment>
<dbReference type="AlphaFoldDB" id="A0A3D9IYN2"/>
<name>A0A3D9IYN2_9BACL</name>
<organism evidence="2 3">
    <name type="scientific">Cohnella lupini</name>
    <dbReference type="NCBI Taxonomy" id="1294267"/>
    <lineage>
        <taxon>Bacteria</taxon>
        <taxon>Bacillati</taxon>
        <taxon>Bacillota</taxon>
        <taxon>Bacilli</taxon>
        <taxon>Bacillales</taxon>
        <taxon>Paenibacillaceae</taxon>
        <taxon>Cohnella</taxon>
    </lineage>
</organism>
<dbReference type="InterPro" id="IPR012544">
    <property type="entry name" value="PHb"/>
</dbReference>
<dbReference type="Proteomes" id="UP000256869">
    <property type="component" value="Unassembled WGS sequence"/>
</dbReference>
<dbReference type="InterPro" id="IPR037063">
    <property type="entry name" value="PHb_sf"/>
</dbReference>
<dbReference type="Pfam" id="PF08000">
    <property type="entry name" value="bPH_1"/>
    <property type="match status" value="1"/>
</dbReference>
<dbReference type="RefSeq" id="WP_115991126.1">
    <property type="nucleotide sequence ID" value="NZ_QRDY01000001.1"/>
</dbReference>
<proteinExistence type="predicted"/>
<feature type="domain" description="Bacterial Pleckstrin homology" evidence="1">
    <location>
        <begin position="4"/>
        <end position="132"/>
    </location>
</feature>
<dbReference type="PANTHER" id="PTHR35796">
    <property type="entry name" value="HYPOTHETICAL CYTOSOLIC PROTEIN"/>
    <property type="match status" value="1"/>
</dbReference>
<sequence length="142" mass="16269">MASFLSGMFGNYSEVSVQELTTQYGSYLMPQEKIQMGFRLIRDTFMFTEDRLILIDHQGVTGKKTRVASIHLDSIYEVKMETGGTGFDDSEITIHYITSPFHKTNNVQTTTYKFEFGKKFNVQPIYVALVTVAHHNQKRLNA</sequence>
<gene>
    <name evidence="2" type="ORF">DFP95_101684</name>
</gene>
<reference evidence="2 3" key="1">
    <citation type="submission" date="2018-07" db="EMBL/GenBank/DDBJ databases">
        <title>Genomic Encyclopedia of Type Strains, Phase III (KMG-III): the genomes of soil and plant-associated and newly described type strains.</title>
        <authorList>
            <person name="Whitman W."/>
        </authorList>
    </citation>
    <scope>NUCLEOTIDE SEQUENCE [LARGE SCALE GENOMIC DNA]</scope>
    <source>
        <strain evidence="2 3">CECT 8236</strain>
    </source>
</reference>
<protein>
    <submittedName>
        <fullName evidence="2">PH (Pleckstrin Homology) domain-containing protein</fullName>
    </submittedName>
</protein>
<evidence type="ECO:0000313" key="2">
    <source>
        <dbReference type="EMBL" id="RED66186.1"/>
    </source>
</evidence>
<dbReference type="SUPFAM" id="SSF50729">
    <property type="entry name" value="PH domain-like"/>
    <property type="match status" value="1"/>
</dbReference>
<evidence type="ECO:0000313" key="3">
    <source>
        <dbReference type="Proteomes" id="UP000256869"/>
    </source>
</evidence>
<dbReference type="PANTHER" id="PTHR35796:SF3">
    <property type="entry name" value="BHLH DOMAIN-CONTAINING PROTEIN"/>
    <property type="match status" value="1"/>
</dbReference>
<keyword evidence="3" id="KW-1185">Reference proteome</keyword>
<evidence type="ECO:0000259" key="1">
    <source>
        <dbReference type="Pfam" id="PF08000"/>
    </source>
</evidence>
<accession>A0A3D9IYN2</accession>
<dbReference type="EMBL" id="QRDY01000001">
    <property type="protein sequence ID" value="RED66186.1"/>
    <property type="molecule type" value="Genomic_DNA"/>
</dbReference>
<dbReference type="Gene3D" id="2.30.29.50">
    <property type="entry name" value="Bacterial Pleckstrin homology domain"/>
    <property type="match status" value="1"/>
</dbReference>
<dbReference type="OrthoDB" id="9803613at2"/>